<evidence type="ECO:0000313" key="2">
    <source>
        <dbReference type="Proteomes" id="UP000179807"/>
    </source>
</evidence>
<accession>A0A1J4JL42</accession>
<name>A0A1J4JL42_9EUKA</name>
<comment type="caution">
    <text evidence="1">The sequence shown here is derived from an EMBL/GenBank/DDBJ whole genome shotgun (WGS) entry which is preliminary data.</text>
</comment>
<dbReference type="InterPro" id="IPR011009">
    <property type="entry name" value="Kinase-like_dom_sf"/>
</dbReference>
<dbReference type="Proteomes" id="UP000179807">
    <property type="component" value="Unassembled WGS sequence"/>
</dbReference>
<protein>
    <submittedName>
        <fullName evidence="1">CAMK family protein kinase</fullName>
    </submittedName>
</protein>
<organism evidence="1 2">
    <name type="scientific">Tritrichomonas foetus</name>
    <dbReference type="NCBI Taxonomy" id="1144522"/>
    <lineage>
        <taxon>Eukaryota</taxon>
        <taxon>Metamonada</taxon>
        <taxon>Parabasalia</taxon>
        <taxon>Tritrichomonadida</taxon>
        <taxon>Tritrichomonadidae</taxon>
        <taxon>Tritrichomonas</taxon>
    </lineage>
</organism>
<dbReference type="SUPFAM" id="SSF56112">
    <property type="entry name" value="Protein kinase-like (PK-like)"/>
    <property type="match status" value="1"/>
</dbReference>
<keyword evidence="2" id="KW-1185">Reference proteome</keyword>
<evidence type="ECO:0000313" key="1">
    <source>
        <dbReference type="EMBL" id="OHS99814.1"/>
    </source>
</evidence>
<reference evidence="1" key="1">
    <citation type="submission" date="2016-10" db="EMBL/GenBank/DDBJ databases">
        <authorList>
            <person name="Benchimol M."/>
            <person name="Almeida L.G."/>
            <person name="Vasconcelos A.T."/>
            <person name="Perreira-Neves A."/>
            <person name="Rosa I.A."/>
            <person name="Tasca T."/>
            <person name="Bogo M.R."/>
            <person name="de Souza W."/>
        </authorList>
    </citation>
    <scope>NUCLEOTIDE SEQUENCE [LARGE SCALE GENOMIC DNA]</scope>
    <source>
        <strain evidence="1">K</strain>
    </source>
</reference>
<proteinExistence type="predicted"/>
<dbReference type="Gene3D" id="1.10.510.10">
    <property type="entry name" value="Transferase(Phosphotransferase) domain 1"/>
    <property type="match status" value="1"/>
</dbReference>
<dbReference type="EMBL" id="MLAK01000985">
    <property type="protein sequence ID" value="OHS99814.1"/>
    <property type="molecule type" value="Genomic_DNA"/>
</dbReference>
<gene>
    <name evidence="1" type="ORF">TRFO_33637</name>
</gene>
<keyword evidence="1" id="KW-0808">Transferase</keyword>
<dbReference type="GeneID" id="94843896"/>
<dbReference type="RefSeq" id="XP_068352951.1">
    <property type="nucleotide sequence ID" value="XM_068509192.1"/>
</dbReference>
<dbReference type="OrthoDB" id="193931at2759"/>
<dbReference type="GO" id="GO:0016301">
    <property type="term" value="F:kinase activity"/>
    <property type="evidence" value="ECO:0007669"/>
    <property type="project" value="UniProtKB-KW"/>
</dbReference>
<sequence>MAKVKAGRYQMPPFLPEIQDLISRMLTVNIEERIKLDQIKEHPAFHLFLPKNYSIPNPIPLPFLPEPIDVSTIDEKLFTVLVHLGFLDESEIKDELESKTHNMAKVFCHILTTGFSLESLPWDDELQNQVASIPNDEFLVDGQDGQRAFTLHANDPFYKRQAPMSMGSPDIFSLVEKTQWVDNQVDIDVEYEGKTEIPDITVPLPQLFAGIQQQLSLQMYKYFYPNDMTLFTKYPEDNMYIVVQAQYTSRETISLTLRHMHGSVLLFSTFVQMINDIISSFG</sequence>
<dbReference type="VEuPathDB" id="TrichDB:TRFO_33637"/>
<dbReference type="AlphaFoldDB" id="A0A1J4JL42"/>
<keyword evidence="1" id="KW-0418">Kinase</keyword>